<proteinExistence type="predicted"/>
<name>A0A0M9DEU5_9LACO</name>
<reference evidence="2 3" key="1">
    <citation type="journal article" date="2015" name="Genome Biol. Evol.">
        <title>Functionally Structured Genomes in Lactobacillus kunkeei Colonizing the Honey Crop and Food Products of Honeybees and Stingless Bees.</title>
        <authorList>
            <person name="Tamarit D."/>
            <person name="Ellegaard K.M."/>
            <person name="Wikander J."/>
            <person name="Olofsson T."/>
            <person name="Vasquez A."/>
            <person name="Andersson S.G."/>
        </authorList>
    </citation>
    <scope>NUCLEOTIDE SEQUENCE [LARGE SCALE GENOMIC DNA]</scope>
    <source>
        <strain evidence="2 3">LAla</strain>
    </source>
</reference>
<comment type="caution">
    <text evidence="2">The sequence shown here is derived from an EMBL/GenBank/DDBJ whole genome shotgun (WGS) entry which is preliminary data.</text>
</comment>
<sequence>MNNLKAKFKTLNRTQQCVWVGGIIVAVLIIFNVGKSTFAPNQLSGSYTATINGGFFTSKDTMKFDGDTVTELRKNGKDIKSTYSIDGNDITFKFNDGTVGHAKLSGDRNSFKITSAEGLAALGAGIKYTKDE</sequence>
<accession>A0A0M9DEU5</accession>
<feature type="transmembrane region" description="Helical" evidence="1">
    <location>
        <begin position="17"/>
        <end position="34"/>
    </location>
</feature>
<keyword evidence="1" id="KW-0812">Transmembrane</keyword>
<keyword evidence="1" id="KW-0472">Membrane</keyword>
<evidence type="ECO:0008006" key="4">
    <source>
        <dbReference type="Google" id="ProtNLM"/>
    </source>
</evidence>
<evidence type="ECO:0000313" key="2">
    <source>
        <dbReference type="EMBL" id="KOY78944.1"/>
    </source>
</evidence>
<dbReference type="EMBL" id="JXCZ01000032">
    <property type="protein sequence ID" value="KOY78944.1"/>
    <property type="molecule type" value="Genomic_DNA"/>
</dbReference>
<gene>
    <name evidence="2" type="ORF">RZ72_00840</name>
</gene>
<dbReference type="AlphaFoldDB" id="A0A0M9DEU5"/>
<dbReference type="PATRIC" id="fig|148814.9.peg.1057"/>
<keyword evidence="1" id="KW-1133">Transmembrane helix</keyword>
<evidence type="ECO:0000256" key="1">
    <source>
        <dbReference type="SAM" id="Phobius"/>
    </source>
</evidence>
<organism evidence="2 3">
    <name type="scientific">Apilactobacillus kunkeei</name>
    <dbReference type="NCBI Taxonomy" id="148814"/>
    <lineage>
        <taxon>Bacteria</taxon>
        <taxon>Bacillati</taxon>
        <taxon>Bacillota</taxon>
        <taxon>Bacilli</taxon>
        <taxon>Lactobacillales</taxon>
        <taxon>Lactobacillaceae</taxon>
        <taxon>Apilactobacillus</taxon>
    </lineage>
</organism>
<evidence type="ECO:0000313" key="3">
    <source>
        <dbReference type="Proteomes" id="UP000037749"/>
    </source>
</evidence>
<dbReference type="Proteomes" id="UP000037749">
    <property type="component" value="Unassembled WGS sequence"/>
</dbReference>
<dbReference type="RefSeq" id="WP_053796803.1">
    <property type="nucleotide sequence ID" value="NZ_JXCZ01000032.1"/>
</dbReference>
<protein>
    <recommendedName>
        <fullName evidence="4">Lipocalin-like domain-containing protein</fullName>
    </recommendedName>
</protein>